<evidence type="ECO:0000256" key="4">
    <source>
        <dbReference type="ARBA" id="ARBA00012809"/>
    </source>
</evidence>
<dbReference type="EC" id="4.3.2.10" evidence="4"/>
<evidence type="ECO:0000256" key="5">
    <source>
        <dbReference type="ARBA" id="ARBA00022605"/>
    </source>
</evidence>
<dbReference type="PANTHER" id="PTHR21235:SF2">
    <property type="entry name" value="IMIDAZOLE GLYCEROL PHOSPHATE SYNTHASE HISHF"/>
    <property type="match status" value="1"/>
</dbReference>
<comment type="catalytic activity">
    <reaction evidence="10">
        <text>5-[(5-phospho-1-deoxy-D-ribulos-1-ylimino)methylamino]-1-(5-phospho-beta-D-ribosyl)imidazole-4-carboxamide + L-glutamine = D-erythro-1-(imidazol-4-yl)glycerol 3-phosphate + 5-amino-1-(5-phospho-beta-D-ribosyl)imidazole-4-carboxamide + L-glutamate + H(+)</text>
        <dbReference type="Rhea" id="RHEA:24793"/>
        <dbReference type="ChEBI" id="CHEBI:15378"/>
        <dbReference type="ChEBI" id="CHEBI:29985"/>
        <dbReference type="ChEBI" id="CHEBI:58278"/>
        <dbReference type="ChEBI" id="CHEBI:58359"/>
        <dbReference type="ChEBI" id="CHEBI:58475"/>
        <dbReference type="ChEBI" id="CHEBI:58525"/>
        <dbReference type="EC" id="4.3.2.10"/>
    </reaction>
</comment>
<dbReference type="InterPro" id="IPR006062">
    <property type="entry name" value="His_biosynth"/>
</dbReference>
<comment type="subunit">
    <text evidence="3">Heterodimer of HisH and HisF.</text>
</comment>
<comment type="pathway">
    <text evidence="1">Amino-acid biosynthesis; L-histidine biosynthesis; L-histidine from 5-phospho-alpha-D-ribose 1-diphosphate: step 5/9.</text>
</comment>
<dbReference type="SUPFAM" id="SSF51366">
    <property type="entry name" value="Ribulose-phoshate binding barrel"/>
    <property type="match status" value="1"/>
</dbReference>
<accession>A0ABW9ZRD3</accession>
<evidence type="ECO:0000256" key="7">
    <source>
        <dbReference type="ARBA" id="ARBA00023239"/>
    </source>
</evidence>
<sequence>MLKKRIVASLVVKEGVVVQSIGFDKYLPVGKPAIAVEFLTTWGIDEIVLLDISASRMRRGPDYEMIRNAAKKCFVPLTVGGGITEVGHIQDLMHCGSDKVSLNQSAIYQPGLITEAAEIFGNQCVVVSIDAVQTDKGYRVYDYISKTPLEISPADMAKKTEDLGAGEIFINSVDRDGSYRGYDMELIKSVCEKVSVPVIACGGAKNAGDMIKILKDTNISAACAGNFFHFTEHSVNTSKANIIKQVDVRLETFADYTDTDFDQDLRIRKKSDKVLEEMLYIRIEKEVI</sequence>
<dbReference type="PANTHER" id="PTHR21235">
    <property type="entry name" value="IMIDAZOLE GLYCEROL PHOSPHATE SYNTHASE SUBUNIT HISF/H IGP SYNTHASE SUBUNIT HISF/H"/>
    <property type="match status" value="1"/>
</dbReference>
<dbReference type="EMBL" id="JAACJS010000002">
    <property type="protein sequence ID" value="NCI49080.1"/>
    <property type="molecule type" value="Genomic_DNA"/>
</dbReference>
<dbReference type="GO" id="GO:0016829">
    <property type="term" value="F:lyase activity"/>
    <property type="evidence" value="ECO:0007669"/>
    <property type="project" value="UniProtKB-KW"/>
</dbReference>
<name>A0ABW9ZRD3_9BACT</name>
<dbReference type="Proteomes" id="UP000753802">
    <property type="component" value="Unassembled WGS sequence"/>
</dbReference>
<keyword evidence="13" id="KW-1185">Reference proteome</keyword>
<dbReference type="InterPro" id="IPR013785">
    <property type="entry name" value="Aldolase_TIM"/>
</dbReference>
<evidence type="ECO:0000256" key="3">
    <source>
        <dbReference type="ARBA" id="ARBA00011152"/>
    </source>
</evidence>
<comment type="caution">
    <text evidence="12">The sequence shown here is derived from an EMBL/GenBank/DDBJ whole genome shotgun (WGS) entry which is preliminary data.</text>
</comment>
<organism evidence="12 13">
    <name type="scientific">Sediminibacterium roseum</name>
    <dbReference type="NCBI Taxonomy" id="1978412"/>
    <lineage>
        <taxon>Bacteria</taxon>
        <taxon>Pseudomonadati</taxon>
        <taxon>Bacteroidota</taxon>
        <taxon>Chitinophagia</taxon>
        <taxon>Chitinophagales</taxon>
        <taxon>Chitinophagaceae</taxon>
        <taxon>Sediminibacterium</taxon>
    </lineage>
</organism>
<comment type="similarity">
    <text evidence="2 11">Belongs to the HisA/HisF family.</text>
</comment>
<keyword evidence="5 11" id="KW-0028">Amino-acid biosynthesis</keyword>
<gene>
    <name evidence="12" type="primary">hisF</name>
    <name evidence="12" type="ORF">GWC95_04045</name>
</gene>
<dbReference type="InterPro" id="IPR004651">
    <property type="entry name" value="HisF"/>
</dbReference>
<keyword evidence="6 11" id="KW-0368">Histidine biosynthesis</keyword>
<dbReference type="InterPro" id="IPR050064">
    <property type="entry name" value="IGPS_HisA/HisF"/>
</dbReference>
<dbReference type="Gene3D" id="3.20.20.70">
    <property type="entry name" value="Aldolase class I"/>
    <property type="match status" value="1"/>
</dbReference>
<evidence type="ECO:0000256" key="9">
    <source>
        <dbReference type="ARBA" id="ARBA00030264"/>
    </source>
</evidence>
<protein>
    <recommendedName>
        <fullName evidence="4">imidazole glycerol-phosphate synthase</fullName>
        <ecNumber evidence="4">4.3.2.10</ecNumber>
    </recommendedName>
    <alternativeName>
        <fullName evidence="9">IGP synthase cyclase subunit</fullName>
    </alternativeName>
</protein>
<dbReference type="Pfam" id="PF00977">
    <property type="entry name" value="His_biosynth"/>
    <property type="match status" value="1"/>
</dbReference>
<reference evidence="12 13" key="1">
    <citation type="submission" date="2020-01" db="EMBL/GenBank/DDBJ databases">
        <title>Genome analysis.</title>
        <authorList>
            <person name="Wu S."/>
            <person name="Wang G."/>
        </authorList>
    </citation>
    <scope>NUCLEOTIDE SEQUENCE [LARGE SCALE GENOMIC DNA]</scope>
    <source>
        <strain evidence="12 13">SYL130</strain>
    </source>
</reference>
<evidence type="ECO:0000313" key="12">
    <source>
        <dbReference type="EMBL" id="NCI49080.1"/>
    </source>
</evidence>
<evidence type="ECO:0000256" key="11">
    <source>
        <dbReference type="RuleBase" id="RU003657"/>
    </source>
</evidence>
<dbReference type="RefSeq" id="WP_161817378.1">
    <property type="nucleotide sequence ID" value="NZ_JAACJS010000002.1"/>
</dbReference>
<evidence type="ECO:0000256" key="8">
    <source>
        <dbReference type="ARBA" id="ARBA00025475"/>
    </source>
</evidence>
<evidence type="ECO:0000256" key="10">
    <source>
        <dbReference type="ARBA" id="ARBA00047838"/>
    </source>
</evidence>
<evidence type="ECO:0000313" key="13">
    <source>
        <dbReference type="Proteomes" id="UP000753802"/>
    </source>
</evidence>
<proteinExistence type="inferred from homology"/>
<evidence type="ECO:0000256" key="2">
    <source>
        <dbReference type="ARBA" id="ARBA00009667"/>
    </source>
</evidence>
<comment type="function">
    <text evidence="8">IGPS catalyzes the conversion of PRFAR and glutamine to IGP, AICAR and glutamate. The HisF subunit catalyzes the cyclization activity that produces IGP and AICAR from PRFAR using the ammonia provided by the HisH subunit.</text>
</comment>
<evidence type="ECO:0000256" key="6">
    <source>
        <dbReference type="ARBA" id="ARBA00023102"/>
    </source>
</evidence>
<dbReference type="InterPro" id="IPR011060">
    <property type="entry name" value="RibuloseP-bd_barrel"/>
</dbReference>
<dbReference type="CDD" id="cd04731">
    <property type="entry name" value="HisF"/>
    <property type="match status" value="1"/>
</dbReference>
<evidence type="ECO:0000256" key="1">
    <source>
        <dbReference type="ARBA" id="ARBA00005091"/>
    </source>
</evidence>
<keyword evidence="7 12" id="KW-0456">Lyase</keyword>